<protein>
    <recommendedName>
        <fullName evidence="1">HNH nuclease domain-containing protein</fullName>
    </recommendedName>
</protein>
<dbReference type="EMBL" id="MFLL01000001">
    <property type="protein sequence ID" value="OGG70681.1"/>
    <property type="molecule type" value="Genomic_DNA"/>
</dbReference>
<comment type="caution">
    <text evidence="2">The sequence shown here is derived from an EMBL/GenBank/DDBJ whole genome shotgun (WGS) entry which is preliminary data.</text>
</comment>
<dbReference type="CDD" id="cd00085">
    <property type="entry name" value="HNHc"/>
    <property type="match status" value="1"/>
</dbReference>
<reference evidence="2 3" key="1">
    <citation type="journal article" date="2016" name="Nat. Commun.">
        <title>Thousands of microbial genomes shed light on interconnected biogeochemical processes in an aquifer system.</title>
        <authorList>
            <person name="Anantharaman K."/>
            <person name="Brown C.T."/>
            <person name="Hug L.A."/>
            <person name="Sharon I."/>
            <person name="Castelle C.J."/>
            <person name="Probst A.J."/>
            <person name="Thomas B.C."/>
            <person name="Singh A."/>
            <person name="Wilkins M.J."/>
            <person name="Karaoz U."/>
            <person name="Brodie E.L."/>
            <person name="Williams K.H."/>
            <person name="Hubbard S.S."/>
            <person name="Banfield J.F."/>
        </authorList>
    </citation>
    <scope>NUCLEOTIDE SEQUENCE [LARGE SCALE GENOMIC DNA]</scope>
</reference>
<evidence type="ECO:0000313" key="2">
    <source>
        <dbReference type="EMBL" id="OGG70681.1"/>
    </source>
</evidence>
<sequence>MRERMSVVHRKRVADGLHNCYCGAGNILDLIRDTVEYREWRTNVFQRDNYTCKACGQHGGRFNLNADHIKPFALIVIENNIVSFQDAKACEELWDIKNGRTLCVECHRKTPTYGTRLKLPSFASHIIPDAVLWYPNAETSMIEKSNIENSISIVTEAMNRRGIFVNLKINDMPSRNEESDFVQLVSISARIIFGDILKDFDFWAVVPVPTHRRVENWAWIISHNLTGKAFDQLNNKVAPKIRIGFWEKAREAVNELNRKAHENVVNRRAIPAVFTVPQNGGCV</sequence>
<feature type="domain" description="HNH nuclease" evidence="1">
    <location>
        <begin position="39"/>
        <end position="108"/>
    </location>
</feature>
<gene>
    <name evidence="2" type="ORF">A3C20_04125</name>
</gene>
<dbReference type="SMART" id="SM00507">
    <property type="entry name" value="HNHc"/>
    <property type="match status" value="1"/>
</dbReference>
<name>A0A1F6EAQ3_9BACT</name>
<dbReference type="Proteomes" id="UP000176914">
    <property type="component" value="Unassembled WGS sequence"/>
</dbReference>
<accession>A0A1F6EAQ3</accession>
<organism evidence="2 3">
    <name type="scientific">Candidatus Kaiserbacteria bacterium RIFCSPHIGHO2_02_FULL_55_25</name>
    <dbReference type="NCBI Taxonomy" id="1798498"/>
    <lineage>
        <taxon>Bacteria</taxon>
        <taxon>Candidatus Kaiseribacteriota</taxon>
    </lineage>
</organism>
<evidence type="ECO:0000313" key="3">
    <source>
        <dbReference type="Proteomes" id="UP000176914"/>
    </source>
</evidence>
<dbReference type="Gene3D" id="1.10.30.50">
    <property type="match status" value="1"/>
</dbReference>
<proteinExistence type="predicted"/>
<dbReference type="InterPro" id="IPR003615">
    <property type="entry name" value="HNH_nuc"/>
</dbReference>
<dbReference type="AlphaFoldDB" id="A0A1F6EAQ3"/>
<evidence type="ECO:0000259" key="1">
    <source>
        <dbReference type="SMART" id="SM00507"/>
    </source>
</evidence>